<dbReference type="Proteomes" id="UP001235939">
    <property type="component" value="Chromosome 18"/>
</dbReference>
<accession>A0ABY6LFB3</accession>
<keyword evidence="2" id="KW-1185">Reference proteome</keyword>
<protein>
    <submittedName>
        <fullName evidence="1">Uncharacterized protein</fullName>
    </submittedName>
</protein>
<organism evidence="1 2">
    <name type="scientific">Cordylochernes scorpioides</name>
    <dbReference type="NCBI Taxonomy" id="51811"/>
    <lineage>
        <taxon>Eukaryota</taxon>
        <taxon>Metazoa</taxon>
        <taxon>Ecdysozoa</taxon>
        <taxon>Arthropoda</taxon>
        <taxon>Chelicerata</taxon>
        <taxon>Arachnida</taxon>
        <taxon>Pseudoscorpiones</taxon>
        <taxon>Cheliferoidea</taxon>
        <taxon>Chernetidae</taxon>
        <taxon>Cordylochernes</taxon>
    </lineage>
</organism>
<reference evidence="1 2" key="1">
    <citation type="submission" date="2022-01" db="EMBL/GenBank/DDBJ databases">
        <title>A chromosomal length assembly of Cordylochernes scorpioides.</title>
        <authorList>
            <person name="Zeh D."/>
            <person name="Zeh J."/>
        </authorList>
    </citation>
    <scope>NUCLEOTIDE SEQUENCE [LARGE SCALE GENOMIC DNA]</scope>
    <source>
        <strain evidence="1">IN4F17</strain>
        <tissue evidence="1">Whole Body</tissue>
    </source>
</reference>
<dbReference type="InterPro" id="IPR005312">
    <property type="entry name" value="DUF1759"/>
</dbReference>
<dbReference type="Pfam" id="PF03564">
    <property type="entry name" value="DUF1759"/>
    <property type="match status" value="2"/>
</dbReference>
<dbReference type="EMBL" id="CP092880">
    <property type="protein sequence ID" value="UYV79886.1"/>
    <property type="molecule type" value="Genomic_DNA"/>
</dbReference>
<evidence type="ECO:0000313" key="1">
    <source>
        <dbReference type="EMBL" id="UYV79886.1"/>
    </source>
</evidence>
<name>A0ABY6LFB3_9ARAC</name>
<evidence type="ECO:0000313" key="2">
    <source>
        <dbReference type="Proteomes" id="UP001235939"/>
    </source>
</evidence>
<proteinExistence type="predicted"/>
<gene>
    <name evidence="1" type="ORF">LAZ67_18000979</name>
</gene>
<sequence length="212" mass="24872">MGIKDTDELLLQIGESTNKYCKLEVKILRFTQHFHNDANLPLSNNAVNKNYANLPKIELPIFDGKLENWISFSNIFKTTIIDKSQLTNIFKLQYLKTRLKEKAFVLRIILFWPGICWKKRYDNKKYLIFKIQRIIYLSKLTIESSTQLLFLVDNSYEIIRSLETLGYKLDELGDIIIGKILSDKLDKTTKRSWNMIIDSNHIPSCSELLKFS</sequence>